<dbReference type="EMBL" id="QGNW01000002">
    <property type="protein sequence ID" value="RVX22994.1"/>
    <property type="molecule type" value="Genomic_DNA"/>
</dbReference>
<gene>
    <name evidence="1" type="ORF">CK203_008375</name>
</gene>
<evidence type="ECO:0000313" key="2">
    <source>
        <dbReference type="Proteomes" id="UP000288805"/>
    </source>
</evidence>
<name>A0A438KP73_VITVI</name>
<comment type="caution">
    <text evidence="1">The sequence shown here is derived from an EMBL/GenBank/DDBJ whole genome shotgun (WGS) entry which is preliminary data.</text>
</comment>
<dbReference type="AlphaFoldDB" id="A0A438KP73"/>
<sequence length="91" mass="10712">MSDKTKVQALLKSHPSDNMRKGLKYLTQCARVWDPKHPAKTGLMPPYHWRHTPSLQARLLYRDMPPAHPWRGLYQQASRRHALHAFQSSHY</sequence>
<evidence type="ECO:0000313" key="1">
    <source>
        <dbReference type="EMBL" id="RVX22994.1"/>
    </source>
</evidence>
<dbReference type="Proteomes" id="UP000288805">
    <property type="component" value="Unassembled WGS sequence"/>
</dbReference>
<accession>A0A438KP73</accession>
<protein>
    <submittedName>
        <fullName evidence="1">Uncharacterized protein</fullName>
    </submittedName>
</protein>
<proteinExistence type="predicted"/>
<reference evidence="1 2" key="1">
    <citation type="journal article" date="2018" name="PLoS Genet.">
        <title>Population sequencing reveals clonal diversity and ancestral inbreeding in the grapevine cultivar Chardonnay.</title>
        <authorList>
            <person name="Roach M.J."/>
            <person name="Johnson D.L."/>
            <person name="Bohlmann J."/>
            <person name="van Vuuren H.J."/>
            <person name="Jones S.J."/>
            <person name="Pretorius I.S."/>
            <person name="Schmidt S.A."/>
            <person name="Borneman A.R."/>
        </authorList>
    </citation>
    <scope>NUCLEOTIDE SEQUENCE [LARGE SCALE GENOMIC DNA]</scope>
    <source>
        <strain evidence="2">cv. Chardonnay</strain>
        <tissue evidence="1">Leaf</tissue>
    </source>
</reference>
<organism evidence="1 2">
    <name type="scientific">Vitis vinifera</name>
    <name type="common">Grape</name>
    <dbReference type="NCBI Taxonomy" id="29760"/>
    <lineage>
        <taxon>Eukaryota</taxon>
        <taxon>Viridiplantae</taxon>
        <taxon>Streptophyta</taxon>
        <taxon>Embryophyta</taxon>
        <taxon>Tracheophyta</taxon>
        <taxon>Spermatophyta</taxon>
        <taxon>Magnoliopsida</taxon>
        <taxon>eudicotyledons</taxon>
        <taxon>Gunneridae</taxon>
        <taxon>Pentapetalae</taxon>
        <taxon>rosids</taxon>
        <taxon>Vitales</taxon>
        <taxon>Vitaceae</taxon>
        <taxon>Viteae</taxon>
        <taxon>Vitis</taxon>
    </lineage>
</organism>